<evidence type="ECO:0000256" key="1">
    <source>
        <dbReference type="SAM" id="MobiDB-lite"/>
    </source>
</evidence>
<sequence>MSTPVGDRFGAMGDGSADRGESSGRRGGEGGDGRSSGRYSLSGAVRNPAALGVGLAVASFLTVFYHVVDVVGGATFLLMEVALVAAAAAWLGGFLRERTAVGLTAVGFALALIGYFLSVPPSARALFTVGRVAADVLALLTGLSVLRLLNAGAWALFLVPVPTFLATYLLVRRRYALAATVAAGTTGFFLLTGDAGVGVGLAAAVGLTLAVGFSELAAAGRSGVQWDTIAVVVAAMIVVTSVVTVVPGSAANPVLPGGASPTVESSLVANTESVGVLGSIRLSPTVRFTVEADESAYWRVGSYDRYTGGRWVRTGEASPYTGSGSLGAPPGESERLVQRVTARGKLDALPAAWKPVELRGRAADTAQVTDHGGLNPGTTLLANDTYTVVSQRPTATPGELRRAGTDYPSAIASRYTQLPQSTPDRVGERTAAVIDQAGASNPYEAAVAIERYLERTKEYSLQVPTPQGNTADAFLFEMESGYCVYFATTMVAMLRTQGVPARFVTGYTSGQQVSEDTYVVRGLDSHAWVEVYFPGHGWIRFDPTPSGPREQAERVSVEAAREAGAEGVDAAGSADGTYETPTPTPAPGSGTTTGVGTPDIGAIRPGADEFGNATVTFAGGLTANATPAGAGGGGDDGPEGWTPTREDVAVGAAALVGLVAGARRVGLTGRVRRTAWLLHQSRADPDTDAERAFRRLEYLASVVYRSRRPGETPRQYVEALSRDRFGESARTVADVYERARYGGGVDESAAREAVEAVDDLVRQHAPVLRRLGGAGARA</sequence>
<dbReference type="InterPro" id="IPR025403">
    <property type="entry name" value="TgpA-like_C"/>
</dbReference>
<feature type="transmembrane region" description="Helical" evidence="2">
    <location>
        <begin position="229"/>
        <end position="250"/>
    </location>
</feature>
<dbReference type="Pfam" id="PF01841">
    <property type="entry name" value="Transglut_core"/>
    <property type="match status" value="1"/>
</dbReference>
<feature type="compositionally biased region" description="Low complexity" evidence="1">
    <location>
        <begin position="565"/>
        <end position="576"/>
    </location>
</feature>
<dbReference type="RefSeq" id="WP_234972322.1">
    <property type="nucleotide sequence ID" value="NZ_FQWV01000002.1"/>
</dbReference>
<evidence type="ECO:0000256" key="2">
    <source>
        <dbReference type="SAM" id="Phobius"/>
    </source>
</evidence>
<evidence type="ECO:0000313" key="5">
    <source>
        <dbReference type="Proteomes" id="UP000184357"/>
    </source>
</evidence>
<proteinExistence type="predicted"/>
<feature type="transmembrane region" description="Helical" evidence="2">
    <location>
        <begin position="175"/>
        <end position="191"/>
    </location>
</feature>
<dbReference type="InterPro" id="IPR052901">
    <property type="entry name" value="Bact_TGase-like"/>
</dbReference>
<feature type="region of interest" description="Disordered" evidence="1">
    <location>
        <begin position="543"/>
        <end position="594"/>
    </location>
</feature>
<keyword evidence="5" id="KW-1185">Reference proteome</keyword>
<feature type="compositionally biased region" description="Basic and acidic residues" evidence="1">
    <location>
        <begin position="550"/>
        <end position="564"/>
    </location>
</feature>
<dbReference type="InterPro" id="IPR002931">
    <property type="entry name" value="Transglutaminase-like"/>
</dbReference>
<dbReference type="Proteomes" id="UP000184357">
    <property type="component" value="Unassembled WGS sequence"/>
</dbReference>
<feature type="transmembrane region" description="Helical" evidence="2">
    <location>
        <begin position="151"/>
        <end position="170"/>
    </location>
</feature>
<feature type="transmembrane region" description="Helical" evidence="2">
    <location>
        <begin position="75"/>
        <end position="94"/>
    </location>
</feature>
<dbReference type="EMBL" id="FQWV01000002">
    <property type="protein sequence ID" value="SHG68046.1"/>
    <property type="molecule type" value="Genomic_DNA"/>
</dbReference>
<keyword evidence="2" id="KW-1133">Transmembrane helix</keyword>
<evidence type="ECO:0000259" key="3">
    <source>
        <dbReference type="SMART" id="SM00460"/>
    </source>
</evidence>
<feature type="region of interest" description="Disordered" evidence="1">
    <location>
        <begin position="1"/>
        <end position="36"/>
    </location>
</feature>
<gene>
    <name evidence="4" type="ORF">SAMN05443636_0759</name>
</gene>
<feature type="transmembrane region" description="Helical" evidence="2">
    <location>
        <begin position="197"/>
        <end position="217"/>
    </location>
</feature>
<dbReference type="PANTHER" id="PTHR42736">
    <property type="entry name" value="PROTEIN-GLUTAMINE GAMMA-GLUTAMYLTRANSFERASE"/>
    <property type="match status" value="1"/>
</dbReference>
<accession>A0A1M5LSS6</accession>
<feature type="domain" description="Transglutaminase-like" evidence="3">
    <location>
        <begin position="475"/>
        <end position="545"/>
    </location>
</feature>
<dbReference type="Gene3D" id="3.10.620.30">
    <property type="match status" value="1"/>
</dbReference>
<dbReference type="SUPFAM" id="SSF54001">
    <property type="entry name" value="Cysteine proteinases"/>
    <property type="match status" value="1"/>
</dbReference>
<keyword evidence="2" id="KW-0812">Transmembrane</keyword>
<reference evidence="4 5" key="1">
    <citation type="submission" date="2016-11" db="EMBL/GenBank/DDBJ databases">
        <authorList>
            <person name="Jaros S."/>
            <person name="Januszkiewicz K."/>
            <person name="Wedrychowicz H."/>
        </authorList>
    </citation>
    <scope>NUCLEOTIDE SEQUENCE [LARGE SCALE GENOMIC DNA]</scope>
    <source>
        <strain evidence="4 5">DSM 9297</strain>
    </source>
</reference>
<dbReference type="STRING" id="43928.SAMN05443636_0759"/>
<name>A0A1M5LSS6_9EURY</name>
<dbReference type="InterPro" id="IPR038765">
    <property type="entry name" value="Papain-like_cys_pep_sf"/>
</dbReference>
<feature type="transmembrane region" description="Helical" evidence="2">
    <location>
        <begin position="100"/>
        <end position="118"/>
    </location>
</feature>
<organism evidence="4 5">
    <name type="scientific">Halobaculum gomorrense</name>
    <dbReference type="NCBI Taxonomy" id="43928"/>
    <lineage>
        <taxon>Archaea</taxon>
        <taxon>Methanobacteriati</taxon>
        <taxon>Methanobacteriota</taxon>
        <taxon>Stenosarchaea group</taxon>
        <taxon>Halobacteria</taxon>
        <taxon>Halobacteriales</taxon>
        <taxon>Haloferacaceae</taxon>
        <taxon>Halobaculum</taxon>
    </lineage>
</organism>
<dbReference type="SMART" id="SM00460">
    <property type="entry name" value="TGc"/>
    <property type="match status" value="1"/>
</dbReference>
<dbReference type="PANTHER" id="PTHR42736:SF1">
    <property type="entry name" value="PROTEIN-GLUTAMINE GAMMA-GLUTAMYLTRANSFERASE"/>
    <property type="match status" value="1"/>
</dbReference>
<evidence type="ECO:0000313" key="4">
    <source>
        <dbReference type="EMBL" id="SHG68046.1"/>
    </source>
</evidence>
<feature type="compositionally biased region" description="Basic and acidic residues" evidence="1">
    <location>
        <begin position="16"/>
        <end position="32"/>
    </location>
</feature>
<dbReference type="AlphaFoldDB" id="A0A1M5LSS6"/>
<protein>
    <recommendedName>
        <fullName evidence="3">Transglutaminase-like domain-containing protein</fullName>
    </recommendedName>
</protein>
<feature type="transmembrane region" description="Helical" evidence="2">
    <location>
        <begin position="49"/>
        <end position="68"/>
    </location>
</feature>
<dbReference type="Pfam" id="PF13559">
    <property type="entry name" value="DUF4129"/>
    <property type="match status" value="1"/>
</dbReference>
<keyword evidence="2" id="KW-0472">Membrane</keyword>